<dbReference type="Proteomes" id="UP000572754">
    <property type="component" value="Unassembled WGS sequence"/>
</dbReference>
<accession>A0A8H5ULR4</accession>
<comment type="caution">
    <text evidence="2">The sequence shown here is derived from an EMBL/GenBank/DDBJ whole genome shotgun (WGS) entry which is preliminary data.</text>
</comment>
<reference evidence="3" key="1">
    <citation type="journal article" date="2020" name="BMC Genomics">
        <title>Correction to: Identification and distribution of gene clusters required for synthesis of sphingolipid metabolism inhibitors in diverse species of the filamentous fungus Fusarium.</title>
        <authorList>
            <person name="Kim H.S."/>
            <person name="Lohmar J.M."/>
            <person name="Busman M."/>
            <person name="Brown D.W."/>
            <person name="Naumann T.A."/>
            <person name="Divon H.H."/>
            <person name="Lysoe E."/>
            <person name="Uhlig S."/>
            <person name="Proctor R.H."/>
        </authorList>
    </citation>
    <scope>NUCLEOTIDE SEQUENCE [LARGE SCALE GENOMIC DNA]</scope>
    <source>
        <strain evidence="3">NRRL 25331</strain>
    </source>
</reference>
<evidence type="ECO:0000313" key="2">
    <source>
        <dbReference type="EMBL" id="KAF5689743.1"/>
    </source>
</evidence>
<reference evidence="2 3" key="2">
    <citation type="submission" date="2020-05" db="EMBL/GenBank/DDBJ databases">
        <title>Identification and distribution of gene clusters putatively required for synthesis of sphingolipid metabolism inhibitors in phylogenetically diverse species of the filamentous fungus Fusarium.</title>
        <authorList>
            <person name="Kim H.-S."/>
            <person name="Busman M."/>
            <person name="Brown D.W."/>
            <person name="Divon H."/>
            <person name="Uhlig S."/>
            <person name="Proctor R.H."/>
        </authorList>
    </citation>
    <scope>NUCLEOTIDE SEQUENCE [LARGE SCALE GENOMIC DNA]</scope>
    <source>
        <strain evidence="2 3">NRRL 25331</strain>
    </source>
</reference>
<gene>
    <name evidence="2" type="ORF">FCIRC_1206</name>
</gene>
<feature type="domain" description="SGNH hydrolase-type esterase" evidence="1">
    <location>
        <begin position="174"/>
        <end position="323"/>
    </location>
</feature>
<dbReference type="AlphaFoldDB" id="A0A8H5ULR4"/>
<organism evidence="2 3">
    <name type="scientific">Fusarium circinatum</name>
    <name type="common">Pitch canker fungus</name>
    <name type="synonym">Gibberella circinata</name>
    <dbReference type="NCBI Taxonomy" id="48490"/>
    <lineage>
        <taxon>Eukaryota</taxon>
        <taxon>Fungi</taxon>
        <taxon>Dikarya</taxon>
        <taxon>Ascomycota</taxon>
        <taxon>Pezizomycotina</taxon>
        <taxon>Sordariomycetes</taxon>
        <taxon>Hypocreomycetidae</taxon>
        <taxon>Hypocreales</taxon>
        <taxon>Nectriaceae</taxon>
        <taxon>Fusarium</taxon>
        <taxon>Fusarium fujikuroi species complex</taxon>
    </lineage>
</organism>
<dbReference type="PANTHER" id="PTHR43784">
    <property type="entry name" value="GDSL-LIKE LIPASE/ACYLHYDROLASE, PUTATIVE (AFU_ORTHOLOGUE AFUA_2G00820)-RELATED"/>
    <property type="match status" value="1"/>
</dbReference>
<dbReference type="PANTHER" id="PTHR43784:SF2">
    <property type="entry name" value="GDSL-LIKE LIPASE_ACYLHYDROLASE, PUTATIVE (AFU_ORTHOLOGUE AFUA_2G00820)-RELATED"/>
    <property type="match status" value="1"/>
</dbReference>
<dbReference type="InterPro" id="IPR053140">
    <property type="entry name" value="GDSL_Rv0518-like"/>
</dbReference>
<name>A0A8H5ULR4_FUSCI</name>
<dbReference type="Pfam" id="PF13472">
    <property type="entry name" value="Lipase_GDSL_2"/>
    <property type="match status" value="1"/>
</dbReference>
<dbReference type="InterPro" id="IPR036514">
    <property type="entry name" value="SGNH_hydro_sf"/>
</dbReference>
<evidence type="ECO:0000313" key="3">
    <source>
        <dbReference type="Proteomes" id="UP000572754"/>
    </source>
</evidence>
<evidence type="ECO:0000259" key="1">
    <source>
        <dbReference type="Pfam" id="PF13472"/>
    </source>
</evidence>
<proteinExistence type="predicted"/>
<sequence length="712" mass="79048">MPTTQSWVAAWYAAPSRMFGANLEDRTIRQIIHLHAGGQKIRLHLSNRYGDHSVTLASIRVGRAQPALGEHPTNITFGGQATFTLSPGQEGVSDPVELSTEAFTDLAISFHLVKGDILTGHLAALQVSYVSGKGDIQKFPPELTNFAYPLQTHSWWLLKGVDIMPRSPLNALVAFGSSTTDGFGSTPNINQRWPDHLARRLQKLGGTKFMSVVNAGISGNQLTSSVLPLMKQSAVPKFIFGDSGQHRLDWDVLQQPGATDLIVHIGSNDLRSGVAAEDIIKAYQHIREATRKTYSRVFGTTILPGGYTPEQDAQRRIVNAWIMGQGQTCVYIADDYYIRPLLASFELSLGYLSKASKHADALLQLMANFEATDISRSMLHRSLQKQKRWDENGNISTCFIKNMSEWLKDLPESSGRGLGNALEALVKFSLLLGKRETVASFSIPSLIHFWLRWKQETRTAESVPDSFKDSLSLLLNGFPHPDFSGMYGLSTQHLDLRALFMPHVKSLLRQYQQLKSVIMQDETLLLQLSDLFLHASNTPATLRPMQQQVKHIFAGIGMPLPGGFTMHSFKQDALFLPALKEIMMRLDYPATLFLWAVYVFFDYECQQWQASNPGSVYRVEHIQFGGKPLAEVRARIIGQDPTEPAWIHNGIFLVTDSIGIDLETMLDIAAIMPLKVASEKEDGTAPATHGLQSGIFGLIGRIPIQLNKMDIG</sequence>
<dbReference type="EMBL" id="JAAQPE010000042">
    <property type="protein sequence ID" value="KAF5689743.1"/>
    <property type="molecule type" value="Genomic_DNA"/>
</dbReference>
<protein>
    <submittedName>
        <fullName evidence="2">Extracellular gdsl-like lipase</fullName>
    </submittedName>
</protein>
<dbReference type="InterPro" id="IPR013830">
    <property type="entry name" value="SGNH_hydro"/>
</dbReference>
<keyword evidence="3" id="KW-1185">Reference proteome</keyword>
<dbReference type="Gene3D" id="3.40.50.1110">
    <property type="entry name" value="SGNH hydrolase"/>
    <property type="match status" value="1"/>
</dbReference>
<dbReference type="SUPFAM" id="SSF52266">
    <property type="entry name" value="SGNH hydrolase"/>
    <property type="match status" value="1"/>
</dbReference>